<dbReference type="AlphaFoldDB" id="A0A1Q9EXF8"/>
<evidence type="ECO:0000313" key="1">
    <source>
        <dbReference type="EMBL" id="OLQ12033.1"/>
    </source>
</evidence>
<organism evidence="1 2">
    <name type="scientific">Symbiodinium microadriaticum</name>
    <name type="common">Dinoflagellate</name>
    <name type="synonym">Zooxanthella microadriatica</name>
    <dbReference type="NCBI Taxonomy" id="2951"/>
    <lineage>
        <taxon>Eukaryota</taxon>
        <taxon>Sar</taxon>
        <taxon>Alveolata</taxon>
        <taxon>Dinophyceae</taxon>
        <taxon>Suessiales</taxon>
        <taxon>Symbiodiniaceae</taxon>
        <taxon>Symbiodinium</taxon>
    </lineage>
</organism>
<accession>A0A1Q9EXF8</accession>
<proteinExistence type="predicted"/>
<reference evidence="1 2" key="1">
    <citation type="submission" date="2016-02" db="EMBL/GenBank/DDBJ databases">
        <title>Genome analysis of coral dinoflagellate symbionts highlights evolutionary adaptations to a symbiotic lifestyle.</title>
        <authorList>
            <person name="Aranda M."/>
            <person name="Li Y."/>
            <person name="Liew Y.J."/>
            <person name="Baumgarten S."/>
            <person name="Simakov O."/>
            <person name="Wilson M."/>
            <person name="Piel J."/>
            <person name="Ashoor H."/>
            <person name="Bougouffa S."/>
            <person name="Bajic V.B."/>
            <person name="Ryu T."/>
            <person name="Ravasi T."/>
            <person name="Bayer T."/>
            <person name="Micklem G."/>
            <person name="Kim H."/>
            <person name="Bhak J."/>
            <person name="Lajeunesse T.C."/>
            <person name="Voolstra C.R."/>
        </authorList>
    </citation>
    <scope>NUCLEOTIDE SEQUENCE [LARGE SCALE GENOMIC DNA]</scope>
    <source>
        <strain evidence="1 2">CCMP2467</strain>
    </source>
</reference>
<gene>
    <name evidence="1" type="ORF">AK812_SmicGene4140</name>
</gene>
<comment type="caution">
    <text evidence="1">The sequence shown here is derived from an EMBL/GenBank/DDBJ whole genome shotgun (WGS) entry which is preliminary data.</text>
</comment>
<evidence type="ECO:0000313" key="2">
    <source>
        <dbReference type="Proteomes" id="UP000186817"/>
    </source>
</evidence>
<dbReference type="OrthoDB" id="411729at2759"/>
<sequence length="341" mass="37847">MRKVFLPLAVLRGRGEAYDYVEIGTADFDTLAQRLQDVDVRGLSVEPVEEHLRRLPDRPKKEKVAAAIAEVDGWADLYVVRPEYMEPQCSNETVASLGLRYCLPWWFRATASLGRPSSLVDVHAAEKAHEAQMVVKVQTLTYRSLMERYNVTSLRLLKIDTEGLDALILRQMLRYGEEVGFFPDRVQFERNNLTDFSGSQQTFDALQAAFDCWIPPAEDDVHCLRLVDIAPSRPTTASGSEVDPPWVRVELPDRLPVPAVELPDRLPVPAATLLADGYTLSSIAYQVGDSRDASNHRTCGTLRPTLHGIAAVRCPAGVEGRFLTLTGTTAAMPQACAQKRG</sequence>
<evidence type="ECO:0008006" key="3">
    <source>
        <dbReference type="Google" id="ProtNLM"/>
    </source>
</evidence>
<name>A0A1Q9EXF8_SYMMI</name>
<protein>
    <recommendedName>
        <fullName evidence="3">Methyltransferase FkbM domain-containing protein</fullName>
    </recommendedName>
</protein>
<dbReference type="EMBL" id="LSRX01000050">
    <property type="protein sequence ID" value="OLQ12033.1"/>
    <property type="molecule type" value="Genomic_DNA"/>
</dbReference>
<keyword evidence="2" id="KW-1185">Reference proteome</keyword>
<dbReference type="Proteomes" id="UP000186817">
    <property type="component" value="Unassembled WGS sequence"/>
</dbReference>